<dbReference type="PROSITE" id="PS00092">
    <property type="entry name" value="N6_MTASE"/>
    <property type="match status" value="1"/>
</dbReference>
<dbReference type="Proteomes" id="UP000031518">
    <property type="component" value="Unassembled WGS sequence"/>
</dbReference>
<evidence type="ECO:0000313" key="4">
    <source>
        <dbReference type="Proteomes" id="UP000031518"/>
    </source>
</evidence>
<reference evidence="3 4" key="2">
    <citation type="submission" date="2015-01" db="EMBL/GenBank/DDBJ databases">
        <title>Complete genome sequence of Pyrinomonas methylaliphatogenes type strain K22T.</title>
        <authorList>
            <person name="Lee K.C.Y."/>
            <person name="Power J.F."/>
            <person name="Dunfield P.F."/>
            <person name="Morgan X.C."/>
            <person name="Huttenhower C."/>
            <person name="Stott M.B."/>
        </authorList>
    </citation>
    <scope>NUCLEOTIDE SEQUENCE [LARGE SCALE GENOMIC DNA]</scope>
    <source>
        <strain evidence="3 4">K22</strain>
    </source>
</reference>
<name>A0A0B6X010_9BACT</name>
<reference evidence="3 4" key="1">
    <citation type="submission" date="2013-12" db="EMBL/GenBank/DDBJ databases">
        <authorList>
            <person name="Stott M."/>
        </authorList>
    </citation>
    <scope>NUCLEOTIDE SEQUENCE [LARGE SCALE GENOMIC DNA]</scope>
    <source>
        <strain evidence="3 4">K22</strain>
    </source>
</reference>
<sequence>MRVIGGIYRGRRLKSPPSLRARPTSDRLRETLFNVLAPRIEGVRFLDLCAGSGAVGIEALSRGAAFATFVDRSRRMCALIETNLDLCGVPEDETEVFMSEAAEFLRRAVANGYRCWDVIFFDPPYADDYLPVLNLLGEHESLLCADGVIIVEHHHKKSLPDAVGTLRRWRLLRQGDAALSFYQRD</sequence>
<dbReference type="RefSeq" id="WP_041977502.1">
    <property type="nucleotide sequence ID" value="NZ_CBXV010000008.1"/>
</dbReference>
<dbReference type="NCBIfam" id="TIGR00095">
    <property type="entry name" value="16S rRNA (guanine(966)-N(2))-methyltransferase RsmD"/>
    <property type="match status" value="1"/>
</dbReference>
<gene>
    <name evidence="3" type="ORF">PYK22_02339</name>
</gene>
<dbReference type="GO" id="GO:0031167">
    <property type="term" value="P:rRNA methylation"/>
    <property type="evidence" value="ECO:0007669"/>
    <property type="project" value="InterPro"/>
</dbReference>
<dbReference type="Pfam" id="PF03602">
    <property type="entry name" value="Cons_hypoth95"/>
    <property type="match status" value="1"/>
</dbReference>
<evidence type="ECO:0000256" key="2">
    <source>
        <dbReference type="ARBA" id="ARBA00022679"/>
    </source>
</evidence>
<keyword evidence="4" id="KW-1185">Reference proteome</keyword>
<keyword evidence="2 3" id="KW-0808">Transferase</keyword>
<dbReference type="InterPro" id="IPR002052">
    <property type="entry name" value="DNA_methylase_N6_adenine_CS"/>
</dbReference>
<dbReference type="PANTHER" id="PTHR43542:SF1">
    <property type="entry name" value="METHYLTRANSFERASE"/>
    <property type="match status" value="1"/>
</dbReference>
<dbReference type="PIRSF" id="PIRSF004553">
    <property type="entry name" value="CHP00095"/>
    <property type="match status" value="1"/>
</dbReference>
<evidence type="ECO:0000256" key="1">
    <source>
        <dbReference type="ARBA" id="ARBA00022603"/>
    </source>
</evidence>
<proteinExistence type="predicted"/>
<dbReference type="AlphaFoldDB" id="A0A0B6X010"/>
<dbReference type="CDD" id="cd02440">
    <property type="entry name" value="AdoMet_MTases"/>
    <property type="match status" value="1"/>
</dbReference>
<dbReference type="GO" id="GO:0008168">
    <property type="term" value="F:methyltransferase activity"/>
    <property type="evidence" value="ECO:0007669"/>
    <property type="project" value="UniProtKB-KW"/>
</dbReference>
<dbReference type="GO" id="GO:0003676">
    <property type="term" value="F:nucleic acid binding"/>
    <property type="evidence" value="ECO:0007669"/>
    <property type="project" value="InterPro"/>
</dbReference>
<dbReference type="InterPro" id="IPR029063">
    <property type="entry name" value="SAM-dependent_MTases_sf"/>
</dbReference>
<protein>
    <submittedName>
        <fullName evidence="3">RNA methyltransferase, RsmD family</fullName>
    </submittedName>
</protein>
<dbReference type="Gene3D" id="3.40.50.150">
    <property type="entry name" value="Vaccinia Virus protein VP39"/>
    <property type="match status" value="1"/>
</dbReference>
<evidence type="ECO:0000313" key="3">
    <source>
        <dbReference type="EMBL" id="CDM66312.1"/>
    </source>
</evidence>
<organism evidence="3 4">
    <name type="scientific">Pyrinomonas methylaliphatogenes</name>
    <dbReference type="NCBI Taxonomy" id="454194"/>
    <lineage>
        <taxon>Bacteria</taxon>
        <taxon>Pseudomonadati</taxon>
        <taxon>Acidobacteriota</taxon>
        <taxon>Blastocatellia</taxon>
        <taxon>Blastocatellales</taxon>
        <taxon>Pyrinomonadaceae</taxon>
        <taxon>Pyrinomonas</taxon>
    </lineage>
</organism>
<dbReference type="STRING" id="454194.PYK22_02339"/>
<dbReference type="PANTHER" id="PTHR43542">
    <property type="entry name" value="METHYLTRANSFERASE"/>
    <property type="match status" value="1"/>
</dbReference>
<dbReference type="InterPro" id="IPR004398">
    <property type="entry name" value="RNA_MeTrfase_RsmD"/>
</dbReference>
<dbReference type="SUPFAM" id="SSF53335">
    <property type="entry name" value="S-adenosyl-L-methionine-dependent methyltransferases"/>
    <property type="match status" value="1"/>
</dbReference>
<dbReference type="OrthoDB" id="9803017at2"/>
<dbReference type="EMBL" id="CBXV010000008">
    <property type="protein sequence ID" value="CDM66312.1"/>
    <property type="molecule type" value="Genomic_DNA"/>
</dbReference>
<accession>A0A0B6X010</accession>
<keyword evidence="1 3" id="KW-0489">Methyltransferase</keyword>